<feature type="transmembrane region" description="Helical" evidence="5">
    <location>
        <begin position="77"/>
        <end position="98"/>
    </location>
</feature>
<dbReference type="OrthoDB" id="6239677at2759"/>
<keyword evidence="4 5" id="KW-0472">Membrane</keyword>
<evidence type="ECO:0000313" key="7">
    <source>
        <dbReference type="Proteomes" id="UP000037069"/>
    </source>
</evidence>
<evidence type="ECO:0000313" key="6">
    <source>
        <dbReference type="EMBL" id="KNC29242.1"/>
    </source>
</evidence>
<evidence type="ECO:0008006" key="8">
    <source>
        <dbReference type="Google" id="ProtNLM"/>
    </source>
</evidence>
<dbReference type="Proteomes" id="UP000037069">
    <property type="component" value="Unassembled WGS sequence"/>
</dbReference>
<evidence type="ECO:0000256" key="2">
    <source>
        <dbReference type="ARBA" id="ARBA00022692"/>
    </source>
</evidence>
<proteinExistence type="predicted"/>
<feature type="transmembrane region" description="Helical" evidence="5">
    <location>
        <begin position="43"/>
        <end position="65"/>
    </location>
</feature>
<organism evidence="6 7">
    <name type="scientific">Lucilia cuprina</name>
    <name type="common">Green bottle fly</name>
    <name type="synonym">Australian sheep blowfly</name>
    <dbReference type="NCBI Taxonomy" id="7375"/>
    <lineage>
        <taxon>Eukaryota</taxon>
        <taxon>Metazoa</taxon>
        <taxon>Ecdysozoa</taxon>
        <taxon>Arthropoda</taxon>
        <taxon>Hexapoda</taxon>
        <taxon>Insecta</taxon>
        <taxon>Pterygota</taxon>
        <taxon>Neoptera</taxon>
        <taxon>Endopterygota</taxon>
        <taxon>Diptera</taxon>
        <taxon>Brachycera</taxon>
        <taxon>Muscomorpha</taxon>
        <taxon>Oestroidea</taxon>
        <taxon>Calliphoridae</taxon>
        <taxon>Luciliinae</taxon>
        <taxon>Lucilia</taxon>
    </lineage>
</organism>
<gene>
    <name evidence="6" type="ORF">FF38_02364</name>
</gene>
<feature type="transmembrane region" description="Helical" evidence="5">
    <location>
        <begin position="12"/>
        <end position="37"/>
    </location>
</feature>
<keyword evidence="7" id="KW-1185">Reference proteome</keyword>
<evidence type="ECO:0000256" key="3">
    <source>
        <dbReference type="ARBA" id="ARBA00022989"/>
    </source>
</evidence>
<dbReference type="PANTHER" id="PTHR19282:SF544">
    <property type="entry name" value="TETRASPANIN"/>
    <property type="match status" value="1"/>
</dbReference>
<dbReference type="Pfam" id="PF00335">
    <property type="entry name" value="Tetraspanin"/>
    <property type="match status" value="1"/>
</dbReference>
<dbReference type="PANTHER" id="PTHR19282">
    <property type="entry name" value="TETRASPANIN"/>
    <property type="match status" value="1"/>
</dbReference>
<dbReference type="InterPro" id="IPR008952">
    <property type="entry name" value="Tetraspanin_EC2_sf"/>
</dbReference>
<keyword evidence="3 5" id="KW-1133">Transmembrane helix</keyword>
<feature type="transmembrane region" description="Helical" evidence="5">
    <location>
        <begin position="186"/>
        <end position="208"/>
    </location>
</feature>
<evidence type="ECO:0000256" key="4">
    <source>
        <dbReference type="ARBA" id="ARBA00023136"/>
    </source>
</evidence>
<dbReference type="GO" id="GO:0005886">
    <property type="term" value="C:plasma membrane"/>
    <property type="evidence" value="ECO:0007669"/>
    <property type="project" value="TreeGrafter"/>
</dbReference>
<name>A0A0L0CAF7_LUCCU</name>
<comment type="subcellular location">
    <subcellularLocation>
        <location evidence="1">Membrane</location>
        <topology evidence="1">Multi-pass membrane protein</topology>
    </subcellularLocation>
</comment>
<protein>
    <recommendedName>
        <fullName evidence="8">Tetraspanin</fullName>
    </recommendedName>
</protein>
<sequence length="225" mass="24332">MKLSFSIAVWKYALLTLNVLVSALGVILISVGVVTLGGAGSPLGAYLATGLGSLALTLCSLGCFASLRESYNLSMAYLGLGAFTVVCETIFMISFAAMKSDYIDMTRQRVQDTWEQELSSPGAMFSIQTQYECCGKESPQDYIKDDTNELPSSCCILKDCSDDNNIFSKGCEIMAVKFIDCQSDNLILTIVGLVALEALAMISSYYFAKSLEARGQKSEQIVISE</sequence>
<accession>A0A0L0CAF7</accession>
<dbReference type="AlphaFoldDB" id="A0A0L0CAF7"/>
<dbReference type="Gene3D" id="1.10.1450.10">
    <property type="entry name" value="Tetraspanin"/>
    <property type="match status" value="1"/>
</dbReference>
<dbReference type="SUPFAM" id="SSF48652">
    <property type="entry name" value="Tetraspanin"/>
    <property type="match status" value="1"/>
</dbReference>
<dbReference type="EMBL" id="JRES01000678">
    <property type="protein sequence ID" value="KNC29242.1"/>
    <property type="molecule type" value="Genomic_DNA"/>
</dbReference>
<dbReference type="InterPro" id="IPR018499">
    <property type="entry name" value="Tetraspanin/Peripherin"/>
</dbReference>
<reference evidence="6 7" key="1">
    <citation type="journal article" date="2015" name="Nat. Commun.">
        <title>Lucilia cuprina genome unlocks parasitic fly biology to underpin future interventions.</title>
        <authorList>
            <person name="Anstead C.A."/>
            <person name="Korhonen P.K."/>
            <person name="Young N.D."/>
            <person name="Hall R.S."/>
            <person name="Jex A.R."/>
            <person name="Murali S.C."/>
            <person name="Hughes D.S."/>
            <person name="Lee S.F."/>
            <person name="Perry T."/>
            <person name="Stroehlein A.J."/>
            <person name="Ansell B.R."/>
            <person name="Breugelmans B."/>
            <person name="Hofmann A."/>
            <person name="Qu J."/>
            <person name="Dugan S."/>
            <person name="Lee S.L."/>
            <person name="Chao H."/>
            <person name="Dinh H."/>
            <person name="Han Y."/>
            <person name="Doddapaneni H.V."/>
            <person name="Worley K.C."/>
            <person name="Muzny D.M."/>
            <person name="Ioannidis P."/>
            <person name="Waterhouse R.M."/>
            <person name="Zdobnov E.M."/>
            <person name="James P.J."/>
            <person name="Bagnall N.H."/>
            <person name="Kotze A.C."/>
            <person name="Gibbs R.A."/>
            <person name="Richards S."/>
            <person name="Batterham P."/>
            <person name="Gasser R.B."/>
        </authorList>
    </citation>
    <scope>NUCLEOTIDE SEQUENCE [LARGE SCALE GENOMIC DNA]</scope>
    <source>
        <strain evidence="6 7">LS</strain>
        <tissue evidence="6">Full body</tissue>
    </source>
</reference>
<dbReference type="CDD" id="cd03127">
    <property type="entry name" value="tetraspanin_LEL"/>
    <property type="match status" value="1"/>
</dbReference>
<comment type="caution">
    <text evidence="6">The sequence shown here is derived from an EMBL/GenBank/DDBJ whole genome shotgun (WGS) entry which is preliminary data.</text>
</comment>
<evidence type="ECO:0000256" key="1">
    <source>
        <dbReference type="ARBA" id="ARBA00004141"/>
    </source>
</evidence>
<dbReference type="OMA" id="CGVTTWG"/>
<evidence type="ECO:0000256" key="5">
    <source>
        <dbReference type="SAM" id="Phobius"/>
    </source>
</evidence>
<keyword evidence="2 5" id="KW-0812">Transmembrane</keyword>